<dbReference type="Proteomes" id="UP001271640">
    <property type="component" value="Unassembled WGS sequence"/>
</dbReference>
<name>A0ABU4SRD3_9GAMM</name>
<gene>
    <name evidence="2" type="ORF">FE394_19120</name>
</gene>
<dbReference type="CDD" id="cd19531">
    <property type="entry name" value="LCL_NRPS-like"/>
    <property type="match status" value="1"/>
</dbReference>
<dbReference type="Gene3D" id="3.30.559.10">
    <property type="entry name" value="Chloramphenicol acetyltransferase-like domain"/>
    <property type="match status" value="1"/>
</dbReference>
<evidence type="ECO:0000313" key="2">
    <source>
        <dbReference type="EMBL" id="MDX8001228.1"/>
    </source>
</evidence>
<keyword evidence="3" id="KW-1185">Reference proteome</keyword>
<feature type="non-terminal residue" evidence="2">
    <location>
        <position position="506"/>
    </location>
</feature>
<dbReference type="Gene3D" id="3.30.559.30">
    <property type="entry name" value="Nonribosomal peptide synthetase, condensation domain"/>
    <property type="match status" value="1"/>
</dbReference>
<accession>A0ABU4SRD3</accession>
<dbReference type="EMBL" id="VCDP01000199">
    <property type="protein sequence ID" value="MDX8001228.1"/>
    <property type="molecule type" value="Genomic_DNA"/>
</dbReference>
<protein>
    <submittedName>
        <fullName evidence="2">Non-ribosomal peptide synthetase</fullName>
    </submittedName>
</protein>
<dbReference type="PANTHER" id="PTHR45398">
    <property type="match status" value="1"/>
</dbReference>
<evidence type="ECO:0000313" key="3">
    <source>
        <dbReference type="Proteomes" id="UP001271640"/>
    </source>
</evidence>
<comment type="caution">
    <text evidence="2">The sequence shown here is derived from an EMBL/GenBank/DDBJ whole genome shotgun (WGS) entry which is preliminary data.</text>
</comment>
<dbReference type="InterPro" id="IPR023213">
    <property type="entry name" value="CAT-like_dom_sf"/>
</dbReference>
<organism evidence="2 3">
    <name type="scientific">Xenorhabdus littoralis</name>
    <dbReference type="NCBI Taxonomy" id="2582835"/>
    <lineage>
        <taxon>Bacteria</taxon>
        <taxon>Pseudomonadati</taxon>
        <taxon>Pseudomonadota</taxon>
        <taxon>Gammaproteobacteria</taxon>
        <taxon>Enterobacterales</taxon>
        <taxon>Morganellaceae</taxon>
        <taxon>Xenorhabdus</taxon>
    </lineage>
</organism>
<dbReference type="RefSeq" id="WP_319927924.1">
    <property type="nucleotide sequence ID" value="NZ_VCDP01000199.1"/>
</dbReference>
<feature type="domain" description="Condensation" evidence="1">
    <location>
        <begin position="45"/>
        <end position="491"/>
    </location>
</feature>
<dbReference type="InterPro" id="IPR001242">
    <property type="entry name" value="Condensation_dom"/>
</dbReference>
<dbReference type="SUPFAM" id="SSF52777">
    <property type="entry name" value="CoA-dependent acyltransferases"/>
    <property type="match status" value="2"/>
</dbReference>
<dbReference type="PANTHER" id="PTHR45398:SF1">
    <property type="entry name" value="ENZYME, PUTATIVE (JCVI)-RELATED"/>
    <property type="match status" value="1"/>
</dbReference>
<proteinExistence type="predicted"/>
<evidence type="ECO:0000259" key="1">
    <source>
        <dbReference type="Pfam" id="PF00668"/>
    </source>
</evidence>
<sequence>MTKANINIEMLKRAVLEKKLKEQLKKRGDHSLYLPIGKADRHMSLPLSFAQQRLWFLGQFDPAASQAYHMPMVLRLTGQLDPQALTAALDNLVARQESLRTHFTLVDGQPCQQIDPADSGFELPCLDLRSLSETARAKRVAELTEYAACAPFDLTQGPLIRGQLLQLADEEHVLLFTQHHIISDGWSIGIMVRELAALYQAALAGQDAALPPLPIQYADYAVWQRNELQGDHLTEQRDFWCAQLQGAPALLELPTDRPRPSVQSYAGSRVSFHLNADVLTSLKTLGQRQGTTLFMNLLAAWAVVLARLSGQDDIVIGIPVANRTRRELEDLMGFFANTLALRITPGQCHTVAELLAQVRERTLAAYAHQELPFDQVVEALQPARSLSYSPIFQVMLALNNTPTQALKLPGLALSLVEQPQRSSQFDLTLSLTETDAGLVGGLEYATDLFDRATVVRIAGYLEKVLTAMATDVTQTIPSLPMLSVTEQQQLLVDFNAPQADFPQDAL</sequence>
<reference evidence="3" key="1">
    <citation type="journal article" date="2024" name="Toxins">
        <title>Genome Sequence Analysis of Native Xenorhabdus Strains Isolated from Entomopathogenic Nematodes in Argentina.</title>
        <authorList>
            <person name="Palma L."/>
            <person name="Frizzo L."/>
            <person name="Kaiser S."/>
            <person name="Berry C."/>
            <person name="Caballero P."/>
            <person name="Bode H.B."/>
            <person name="Del Valle E.E."/>
        </authorList>
    </citation>
    <scope>NUCLEOTIDE SEQUENCE [LARGE SCALE GENOMIC DNA]</scope>
    <source>
        <strain evidence="3">Reich</strain>
    </source>
</reference>
<dbReference type="Pfam" id="PF00668">
    <property type="entry name" value="Condensation"/>
    <property type="match status" value="1"/>
</dbReference>